<keyword evidence="2" id="KW-1185">Reference proteome</keyword>
<evidence type="ECO:0000313" key="1">
    <source>
        <dbReference type="EMBL" id="KAJ7542679.1"/>
    </source>
</evidence>
<organism evidence="1 2">
    <name type="scientific">Diphasiastrum complanatum</name>
    <name type="common">Issler's clubmoss</name>
    <name type="synonym">Lycopodium complanatum</name>
    <dbReference type="NCBI Taxonomy" id="34168"/>
    <lineage>
        <taxon>Eukaryota</taxon>
        <taxon>Viridiplantae</taxon>
        <taxon>Streptophyta</taxon>
        <taxon>Embryophyta</taxon>
        <taxon>Tracheophyta</taxon>
        <taxon>Lycopodiopsida</taxon>
        <taxon>Lycopodiales</taxon>
        <taxon>Lycopodiaceae</taxon>
        <taxon>Lycopodioideae</taxon>
        <taxon>Diphasiastrum</taxon>
    </lineage>
</organism>
<reference evidence="2" key="1">
    <citation type="journal article" date="2024" name="Proc. Natl. Acad. Sci. U.S.A.">
        <title>Extraordinary preservation of gene collinearity over three hundred million years revealed in homosporous lycophytes.</title>
        <authorList>
            <person name="Li C."/>
            <person name="Wickell D."/>
            <person name="Kuo L.Y."/>
            <person name="Chen X."/>
            <person name="Nie B."/>
            <person name="Liao X."/>
            <person name="Peng D."/>
            <person name="Ji J."/>
            <person name="Jenkins J."/>
            <person name="Williams M."/>
            <person name="Shu S."/>
            <person name="Plott C."/>
            <person name="Barry K."/>
            <person name="Rajasekar S."/>
            <person name="Grimwood J."/>
            <person name="Han X."/>
            <person name="Sun S."/>
            <person name="Hou Z."/>
            <person name="He W."/>
            <person name="Dai G."/>
            <person name="Sun C."/>
            <person name="Schmutz J."/>
            <person name="Leebens-Mack J.H."/>
            <person name="Li F.W."/>
            <person name="Wang L."/>
        </authorList>
    </citation>
    <scope>NUCLEOTIDE SEQUENCE [LARGE SCALE GENOMIC DNA]</scope>
    <source>
        <strain evidence="2">cv. PW_Plant_1</strain>
    </source>
</reference>
<evidence type="ECO:0000313" key="2">
    <source>
        <dbReference type="Proteomes" id="UP001162992"/>
    </source>
</evidence>
<protein>
    <submittedName>
        <fullName evidence="1">Uncharacterized protein</fullName>
    </submittedName>
</protein>
<gene>
    <name evidence="1" type="ORF">O6H91_09G006400</name>
</gene>
<comment type="caution">
    <text evidence="1">The sequence shown here is derived from an EMBL/GenBank/DDBJ whole genome shotgun (WGS) entry which is preliminary data.</text>
</comment>
<dbReference type="Proteomes" id="UP001162992">
    <property type="component" value="Chromosome 9"/>
</dbReference>
<sequence length="283" mass="31968">MEAVQRSWVMITCHLSMLFLSCGFQQDRLRQKIVGSSTDEALHSSGDWSYGCKDDRCGPSHWGDLSPDWELCKTGKQQSPINIATFDVVANPNLLPFDVVCENTPETIGANYTNDGHNFKMFRRGISVVIDGTNYTFSHLTFKAPSEHTFDGVQAAFEAQILWKSDSGAYAGHAWLYDYNPDESDNPYLMRYLQFLPLLHEKGKTLVNESTPFELPEVDIYPYYRYIGSLTTPPCTEGVLWTVDKRVYTISEKQEKDLVAALKGFSNRPVQPTNGRAVFGSVY</sequence>
<proteinExistence type="predicted"/>
<accession>A0ACC2CLC1</accession>
<dbReference type="EMBL" id="CM055100">
    <property type="protein sequence ID" value="KAJ7542679.1"/>
    <property type="molecule type" value="Genomic_DNA"/>
</dbReference>
<name>A0ACC2CLC1_DIPCM</name>